<sequence>MVTSKYNRWNSVPRCNRTLSIALLLLTSLVAVGCGQQQIDSKVPVPPDGVEMLRNFLTQVADPNKPMPQMFGIEPAFADAMRHAPDKVAPLKPLCGRLKAAGNDKQRRKIASEMLEKLPQS</sequence>
<keyword evidence="1" id="KW-0732">Signal</keyword>
<dbReference type="Proteomes" id="UP000239388">
    <property type="component" value="Unassembled WGS sequence"/>
</dbReference>
<evidence type="ECO:0000256" key="1">
    <source>
        <dbReference type="SAM" id="SignalP"/>
    </source>
</evidence>
<gene>
    <name evidence="2" type="ORF">C5Y98_02725</name>
</gene>
<feature type="signal peptide" evidence="1">
    <location>
        <begin position="1"/>
        <end position="33"/>
    </location>
</feature>
<dbReference type="EMBL" id="PUIB01000005">
    <property type="protein sequence ID" value="PQO41655.1"/>
    <property type="molecule type" value="Genomic_DNA"/>
</dbReference>
<name>A0A2S8GB23_9BACT</name>
<protein>
    <recommendedName>
        <fullName evidence="4">HEAT repeat domain-containing protein</fullName>
    </recommendedName>
</protein>
<proteinExistence type="predicted"/>
<reference evidence="2 3" key="1">
    <citation type="submission" date="2018-02" db="EMBL/GenBank/DDBJ databases">
        <title>Comparative genomes isolates from brazilian mangrove.</title>
        <authorList>
            <person name="Araujo J.E."/>
            <person name="Taketani R.G."/>
            <person name="Silva M.C.P."/>
            <person name="Loureco M.V."/>
            <person name="Andreote F.D."/>
        </authorList>
    </citation>
    <scope>NUCLEOTIDE SEQUENCE [LARGE SCALE GENOMIC DNA]</scope>
    <source>
        <strain evidence="2 3">NAP PRIS-MGV</strain>
    </source>
</reference>
<dbReference type="PROSITE" id="PS51257">
    <property type="entry name" value="PROKAR_LIPOPROTEIN"/>
    <property type="match status" value="1"/>
</dbReference>
<organism evidence="2 3">
    <name type="scientific">Blastopirellula marina</name>
    <dbReference type="NCBI Taxonomy" id="124"/>
    <lineage>
        <taxon>Bacteria</taxon>
        <taxon>Pseudomonadati</taxon>
        <taxon>Planctomycetota</taxon>
        <taxon>Planctomycetia</taxon>
        <taxon>Pirellulales</taxon>
        <taxon>Pirellulaceae</taxon>
        <taxon>Blastopirellula</taxon>
    </lineage>
</organism>
<evidence type="ECO:0000313" key="2">
    <source>
        <dbReference type="EMBL" id="PQO41655.1"/>
    </source>
</evidence>
<comment type="caution">
    <text evidence="2">The sequence shown here is derived from an EMBL/GenBank/DDBJ whole genome shotgun (WGS) entry which is preliminary data.</text>
</comment>
<feature type="chain" id="PRO_5015584562" description="HEAT repeat domain-containing protein" evidence="1">
    <location>
        <begin position="34"/>
        <end position="121"/>
    </location>
</feature>
<dbReference type="AlphaFoldDB" id="A0A2S8GB23"/>
<evidence type="ECO:0000313" key="3">
    <source>
        <dbReference type="Proteomes" id="UP000239388"/>
    </source>
</evidence>
<evidence type="ECO:0008006" key="4">
    <source>
        <dbReference type="Google" id="ProtNLM"/>
    </source>
</evidence>
<accession>A0A2S8GB23</accession>